<evidence type="ECO:0000256" key="5">
    <source>
        <dbReference type="ARBA" id="ARBA00023002"/>
    </source>
</evidence>
<dbReference type="Gene3D" id="1.10.540.10">
    <property type="entry name" value="Acyl-CoA dehydrogenase/oxidase, N-terminal domain"/>
    <property type="match status" value="1"/>
</dbReference>
<evidence type="ECO:0000259" key="10">
    <source>
        <dbReference type="Pfam" id="PF02771"/>
    </source>
</evidence>
<dbReference type="STRING" id="1834516.BL253_31070"/>
<evidence type="ECO:0000256" key="7">
    <source>
        <dbReference type="SAM" id="MobiDB-lite"/>
    </source>
</evidence>
<dbReference type="InterPro" id="IPR036250">
    <property type="entry name" value="AcylCo_DH-like_C"/>
</dbReference>
<gene>
    <name evidence="11" type="ORF">BL253_31070</name>
</gene>
<dbReference type="GO" id="GO:0016627">
    <property type="term" value="F:oxidoreductase activity, acting on the CH-CH group of donors"/>
    <property type="evidence" value="ECO:0007669"/>
    <property type="project" value="InterPro"/>
</dbReference>
<dbReference type="PANTHER" id="PTHR43292:SF4">
    <property type="entry name" value="ACYL-COA DEHYDROGENASE FADE34"/>
    <property type="match status" value="1"/>
</dbReference>
<dbReference type="RefSeq" id="WP_076820949.1">
    <property type="nucleotide sequence ID" value="NZ_MOMC01000074.1"/>
</dbReference>
<feature type="domain" description="Acyl-CoA dehydrogenase/oxidase C-terminal" evidence="8">
    <location>
        <begin position="304"/>
        <end position="414"/>
    </location>
</feature>
<dbReference type="Pfam" id="PF02771">
    <property type="entry name" value="Acyl-CoA_dh_N"/>
    <property type="match status" value="1"/>
</dbReference>
<dbReference type="GO" id="GO:0050660">
    <property type="term" value="F:flavin adenine dinucleotide binding"/>
    <property type="evidence" value="ECO:0007669"/>
    <property type="project" value="InterPro"/>
</dbReference>
<sequence length="443" mass="46507">MSTAADDANDATAAATAAAAADEGSQGGLRAEVEAWLAEHWDPELSVEQWWRLVAAAGWVAPHLTVEQGGRGLPQRAGRTVRATFAAFGALQPPGGLGLLMAAPTILTLGTPEQIARHVPPILEGRLGWCQLFSEPGAGSDLAGLTTRAERDGDRWIINGQKVWSSQAREADYGMLLARTDFDVPKHAGISWFALKLDQPGVTIRPLREMTGDAVFNEVFLDNAVVPADDLVGGAGNGWMAANTTLHFERTGIGAGGAHAGFPPPGPKGGVLGLKAGDAARLRPPEGMVVTFADLVELAREHGRADDPAIREKLARLHCYLQVGQWNAVRAKAEAAGGDAAAGASIASTGKIAQTRITKLSAEIGLDILGAGGLLAGPDAAASGKFAKAFLFARASSIYGGTDEIQRNIVAERTLGLPREPSPDRKRPYREVLHGLTRRDDTS</sequence>
<name>A0A1V2I2F8_9ACTN</name>
<evidence type="ECO:0000256" key="6">
    <source>
        <dbReference type="RuleBase" id="RU362125"/>
    </source>
</evidence>
<keyword evidence="5 6" id="KW-0560">Oxidoreductase</keyword>
<keyword evidence="4 6" id="KW-0274">FAD</keyword>
<dbReference type="InterPro" id="IPR037069">
    <property type="entry name" value="AcylCoA_DH/ox_N_sf"/>
</dbReference>
<dbReference type="InterPro" id="IPR009075">
    <property type="entry name" value="AcylCo_DH/oxidase_C"/>
</dbReference>
<dbReference type="SUPFAM" id="SSF47203">
    <property type="entry name" value="Acyl-CoA dehydrogenase C-terminal domain-like"/>
    <property type="match status" value="1"/>
</dbReference>
<dbReference type="EMBL" id="MOMC01000074">
    <property type="protein sequence ID" value="ONH24192.1"/>
    <property type="molecule type" value="Genomic_DNA"/>
</dbReference>
<proteinExistence type="inferred from homology"/>
<comment type="similarity">
    <text evidence="2 6">Belongs to the acyl-CoA dehydrogenase family.</text>
</comment>
<dbReference type="InterPro" id="IPR009100">
    <property type="entry name" value="AcylCoA_DH/oxidase_NM_dom_sf"/>
</dbReference>
<dbReference type="InterPro" id="IPR046373">
    <property type="entry name" value="Acyl-CoA_Oxase/DH_mid-dom_sf"/>
</dbReference>
<organism evidence="11 12">
    <name type="scientific">Pseudofrankia asymbiotica</name>
    <dbReference type="NCBI Taxonomy" id="1834516"/>
    <lineage>
        <taxon>Bacteria</taxon>
        <taxon>Bacillati</taxon>
        <taxon>Actinomycetota</taxon>
        <taxon>Actinomycetes</taxon>
        <taxon>Frankiales</taxon>
        <taxon>Frankiaceae</taxon>
        <taxon>Pseudofrankia</taxon>
    </lineage>
</organism>
<dbReference type="Gene3D" id="1.20.140.10">
    <property type="entry name" value="Butyryl-CoA Dehydrogenase, subunit A, domain 3"/>
    <property type="match status" value="1"/>
</dbReference>
<keyword evidence="3 6" id="KW-0285">Flavoprotein</keyword>
<reference evidence="12" key="1">
    <citation type="submission" date="2016-10" db="EMBL/GenBank/DDBJ databases">
        <title>Frankia sp. NRRL B-16386 Genome sequencing.</title>
        <authorList>
            <person name="Ghodhbane-Gtari F."/>
            <person name="Swanson E."/>
            <person name="Gueddou A."/>
            <person name="Hezbri K."/>
            <person name="Ktari K."/>
            <person name="Nouioui I."/>
            <person name="Morris K."/>
            <person name="Simpson S."/>
            <person name="Abebe-Akele F."/>
            <person name="Thomas K."/>
            <person name="Gtari M."/>
            <person name="Tisa L.S."/>
        </authorList>
    </citation>
    <scope>NUCLEOTIDE SEQUENCE [LARGE SCALE GENOMIC DNA]</scope>
    <source>
        <strain evidence="12">NRRL B-16386</strain>
    </source>
</reference>
<comment type="caution">
    <text evidence="11">The sequence shown here is derived from an EMBL/GenBank/DDBJ whole genome shotgun (WGS) entry which is preliminary data.</text>
</comment>
<accession>A0A1V2I2F8</accession>
<evidence type="ECO:0000259" key="9">
    <source>
        <dbReference type="Pfam" id="PF02770"/>
    </source>
</evidence>
<dbReference type="Gene3D" id="2.40.110.10">
    <property type="entry name" value="Butyryl-CoA Dehydrogenase, subunit A, domain 2"/>
    <property type="match status" value="1"/>
</dbReference>
<protein>
    <submittedName>
        <fullName evidence="11">Acyl-CoA dehydrogenase</fullName>
    </submittedName>
</protein>
<dbReference type="GO" id="GO:0005886">
    <property type="term" value="C:plasma membrane"/>
    <property type="evidence" value="ECO:0007669"/>
    <property type="project" value="TreeGrafter"/>
</dbReference>
<dbReference type="Pfam" id="PF02770">
    <property type="entry name" value="Acyl-CoA_dh_M"/>
    <property type="match status" value="1"/>
</dbReference>
<feature type="region of interest" description="Disordered" evidence="7">
    <location>
        <begin position="414"/>
        <end position="443"/>
    </location>
</feature>
<dbReference type="InterPro" id="IPR052161">
    <property type="entry name" value="Mycobact_Acyl-CoA_DH"/>
</dbReference>
<dbReference type="PANTHER" id="PTHR43292">
    <property type="entry name" value="ACYL-COA DEHYDROGENASE"/>
    <property type="match status" value="1"/>
</dbReference>
<comment type="cofactor">
    <cofactor evidence="1 6">
        <name>FAD</name>
        <dbReference type="ChEBI" id="CHEBI:57692"/>
    </cofactor>
</comment>
<dbReference type="FunFam" id="2.40.110.10:FF:000011">
    <property type="entry name" value="Acyl-CoA dehydrogenase FadE34"/>
    <property type="match status" value="1"/>
</dbReference>
<dbReference type="InterPro" id="IPR013786">
    <property type="entry name" value="AcylCoA_DH/ox_N"/>
</dbReference>
<feature type="domain" description="Acyl-CoA dehydrogenase/oxidase N-terminal" evidence="10">
    <location>
        <begin position="31"/>
        <end position="125"/>
    </location>
</feature>
<dbReference type="SUPFAM" id="SSF56645">
    <property type="entry name" value="Acyl-CoA dehydrogenase NM domain-like"/>
    <property type="match status" value="1"/>
</dbReference>
<dbReference type="Pfam" id="PF00441">
    <property type="entry name" value="Acyl-CoA_dh_1"/>
    <property type="match status" value="1"/>
</dbReference>
<evidence type="ECO:0000313" key="11">
    <source>
        <dbReference type="EMBL" id="ONH24192.1"/>
    </source>
</evidence>
<evidence type="ECO:0000256" key="4">
    <source>
        <dbReference type="ARBA" id="ARBA00022827"/>
    </source>
</evidence>
<evidence type="ECO:0000259" key="8">
    <source>
        <dbReference type="Pfam" id="PF00441"/>
    </source>
</evidence>
<feature type="domain" description="Acyl-CoA oxidase/dehydrogenase middle" evidence="9">
    <location>
        <begin position="130"/>
        <end position="213"/>
    </location>
</feature>
<dbReference type="InterPro" id="IPR006091">
    <property type="entry name" value="Acyl-CoA_Oxase/DH_mid-dom"/>
</dbReference>
<dbReference type="Proteomes" id="UP000188929">
    <property type="component" value="Unassembled WGS sequence"/>
</dbReference>
<evidence type="ECO:0000256" key="3">
    <source>
        <dbReference type="ARBA" id="ARBA00022630"/>
    </source>
</evidence>
<dbReference type="AlphaFoldDB" id="A0A1V2I2F8"/>
<feature type="compositionally biased region" description="Basic and acidic residues" evidence="7">
    <location>
        <begin position="421"/>
        <end position="443"/>
    </location>
</feature>
<evidence type="ECO:0000256" key="2">
    <source>
        <dbReference type="ARBA" id="ARBA00009347"/>
    </source>
</evidence>
<evidence type="ECO:0000313" key="12">
    <source>
        <dbReference type="Proteomes" id="UP000188929"/>
    </source>
</evidence>
<evidence type="ECO:0000256" key="1">
    <source>
        <dbReference type="ARBA" id="ARBA00001974"/>
    </source>
</evidence>
<keyword evidence="12" id="KW-1185">Reference proteome</keyword>